<organism evidence="2 3">
    <name type="scientific">Dokdonella soli</name>
    <dbReference type="NCBI Taxonomy" id="529810"/>
    <lineage>
        <taxon>Bacteria</taxon>
        <taxon>Pseudomonadati</taxon>
        <taxon>Pseudomonadota</taxon>
        <taxon>Gammaproteobacteria</taxon>
        <taxon>Lysobacterales</taxon>
        <taxon>Rhodanobacteraceae</taxon>
        <taxon>Dokdonella</taxon>
    </lineage>
</organism>
<name>A0ABN1IHA9_9GAMM</name>
<dbReference type="RefSeq" id="WP_343789552.1">
    <property type="nucleotide sequence ID" value="NZ_BAAAEU010000007.1"/>
</dbReference>
<evidence type="ECO:0008006" key="4">
    <source>
        <dbReference type="Google" id="ProtNLM"/>
    </source>
</evidence>
<evidence type="ECO:0000256" key="1">
    <source>
        <dbReference type="SAM" id="SignalP"/>
    </source>
</evidence>
<comment type="caution">
    <text evidence="2">The sequence shown here is derived from an EMBL/GenBank/DDBJ whole genome shotgun (WGS) entry which is preliminary data.</text>
</comment>
<sequence>MKTLLTVLALNLCAIAPAFSADPAIKPFHAEYATLRNGSELGRTTLDLTDNGDGSWTLRSETKGTSGLAKIAGVHIVETSRFRWKDGRPEALVYDYRQDGAFKQRTRHADFDWKAGEVRVNEGDGIFHYATAPGLIDRQAVTLALASDLVRGTSGFEYKVAVKDRIEDMRYTRGAVESLQVPAGTFKAQLMQRDGEPGTDRKRVARSWFAESLGWLPVQIEQTEKKGDTVTLKLVSSKR</sequence>
<evidence type="ECO:0000313" key="2">
    <source>
        <dbReference type="EMBL" id="GAA0713559.1"/>
    </source>
</evidence>
<feature type="signal peptide" evidence="1">
    <location>
        <begin position="1"/>
        <end position="20"/>
    </location>
</feature>
<proteinExistence type="predicted"/>
<keyword evidence="3" id="KW-1185">Reference proteome</keyword>
<gene>
    <name evidence="2" type="ORF">GCM10009105_17100</name>
</gene>
<dbReference type="EMBL" id="BAAAEU010000007">
    <property type="protein sequence ID" value="GAA0713559.1"/>
    <property type="molecule type" value="Genomic_DNA"/>
</dbReference>
<evidence type="ECO:0000313" key="3">
    <source>
        <dbReference type="Proteomes" id="UP001501523"/>
    </source>
</evidence>
<reference evidence="2 3" key="1">
    <citation type="journal article" date="2019" name="Int. J. Syst. Evol. Microbiol.">
        <title>The Global Catalogue of Microorganisms (GCM) 10K type strain sequencing project: providing services to taxonomists for standard genome sequencing and annotation.</title>
        <authorList>
            <consortium name="The Broad Institute Genomics Platform"/>
            <consortium name="The Broad Institute Genome Sequencing Center for Infectious Disease"/>
            <person name="Wu L."/>
            <person name="Ma J."/>
        </authorList>
    </citation>
    <scope>NUCLEOTIDE SEQUENCE [LARGE SCALE GENOMIC DNA]</scope>
    <source>
        <strain evidence="2 3">JCM 15421</strain>
    </source>
</reference>
<dbReference type="InterPro" id="IPR021457">
    <property type="entry name" value="DUF3108"/>
</dbReference>
<dbReference type="Proteomes" id="UP001501523">
    <property type="component" value="Unassembled WGS sequence"/>
</dbReference>
<feature type="chain" id="PRO_5046614600" description="DUF3108 domain-containing protein" evidence="1">
    <location>
        <begin position="21"/>
        <end position="239"/>
    </location>
</feature>
<dbReference type="Pfam" id="PF11306">
    <property type="entry name" value="DUF3108"/>
    <property type="match status" value="1"/>
</dbReference>
<accession>A0ABN1IHA9</accession>
<protein>
    <recommendedName>
        <fullName evidence="4">DUF3108 domain-containing protein</fullName>
    </recommendedName>
</protein>
<keyword evidence="1" id="KW-0732">Signal</keyword>